<evidence type="ECO:0000313" key="4">
    <source>
        <dbReference type="Proteomes" id="UP001596409"/>
    </source>
</evidence>
<dbReference type="EMBL" id="JBHSYM010000023">
    <property type="protein sequence ID" value="MFC7012262.1"/>
    <property type="molecule type" value="Genomic_DNA"/>
</dbReference>
<keyword evidence="4" id="KW-1185">Reference proteome</keyword>
<feature type="compositionally biased region" description="Low complexity" evidence="1">
    <location>
        <begin position="33"/>
        <end position="48"/>
    </location>
</feature>
<accession>A0ABW2E0B4</accession>
<dbReference type="Proteomes" id="UP001596409">
    <property type="component" value="Unassembled WGS sequence"/>
</dbReference>
<reference evidence="4" key="1">
    <citation type="journal article" date="2019" name="Int. J. Syst. Evol. Microbiol.">
        <title>The Global Catalogue of Microorganisms (GCM) 10K type strain sequencing project: providing services to taxonomists for standard genome sequencing and annotation.</title>
        <authorList>
            <consortium name="The Broad Institute Genomics Platform"/>
            <consortium name="The Broad Institute Genome Sequencing Center for Infectious Disease"/>
            <person name="Wu L."/>
            <person name="Ma J."/>
        </authorList>
    </citation>
    <scope>NUCLEOTIDE SEQUENCE [LARGE SCALE GENOMIC DNA]</scope>
    <source>
        <strain evidence="4">JCM 4855</strain>
    </source>
</reference>
<feature type="region of interest" description="Disordered" evidence="1">
    <location>
        <begin position="32"/>
        <end position="261"/>
    </location>
</feature>
<organism evidence="3 4">
    <name type="scientific">Streptomyces viridiviolaceus</name>
    <dbReference type="NCBI Taxonomy" id="68282"/>
    <lineage>
        <taxon>Bacteria</taxon>
        <taxon>Bacillati</taxon>
        <taxon>Actinomycetota</taxon>
        <taxon>Actinomycetes</taxon>
        <taxon>Kitasatosporales</taxon>
        <taxon>Streptomycetaceae</taxon>
        <taxon>Streptomyces</taxon>
    </lineage>
</organism>
<dbReference type="RefSeq" id="WP_385869029.1">
    <property type="nucleotide sequence ID" value="NZ_JBHSYM010000023.1"/>
</dbReference>
<evidence type="ECO:0000256" key="2">
    <source>
        <dbReference type="SAM" id="SignalP"/>
    </source>
</evidence>
<feature type="chain" id="PRO_5046793040" evidence="2">
    <location>
        <begin position="23"/>
        <end position="314"/>
    </location>
</feature>
<comment type="caution">
    <text evidence="3">The sequence shown here is derived from an EMBL/GenBank/DDBJ whole genome shotgun (WGS) entry which is preliminary data.</text>
</comment>
<protein>
    <submittedName>
        <fullName evidence="3">Uncharacterized protein</fullName>
    </submittedName>
</protein>
<name>A0ABW2E0B4_9ACTN</name>
<feature type="signal peptide" evidence="2">
    <location>
        <begin position="1"/>
        <end position="22"/>
    </location>
</feature>
<evidence type="ECO:0000256" key="1">
    <source>
        <dbReference type="SAM" id="MobiDB-lite"/>
    </source>
</evidence>
<keyword evidence="2" id="KW-0732">Signal</keyword>
<feature type="compositionally biased region" description="Low complexity" evidence="1">
    <location>
        <begin position="130"/>
        <end position="146"/>
    </location>
</feature>
<gene>
    <name evidence="3" type="ORF">ACFQMH_11190</name>
</gene>
<evidence type="ECO:0000313" key="3">
    <source>
        <dbReference type="EMBL" id="MFC7012262.1"/>
    </source>
</evidence>
<feature type="compositionally biased region" description="Basic and acidic residues" evidence="1">
    <location>
        <begin position="252"/>
        <end position="261"/>
    </location>
</feature>
<proteinExistence type="predicted"/>
<sequence length="314" mass="30140">MRRTVRALSVAVLASAALGAGAGVAPAVPPTPAGGEAVAEAGPGRVAPDGTVAVPEDCDTAGGTPPEIPDTESQDFGEGAVEPREVPGVGEGAVEPREVPGVGEGAVEPREVPGVGEGTGEAEGEGAGEAGASAAAHRGTARIAAADTSEAPSDAVGPDPARTAEGSCPEASGDEGEPWSAPLTAPQEDGEAEPCAERAPAAGPLPAPHGESCGTEPACRGSVKPGESCGDEPTCSESGGHKGESCGTEPECAERGGHGAESCRDAVVPGGVHAGAGGAFTDSVPALVAGGLLIAGAFGAAVHRLRGRGGAEDR</sequence>